<dbReference type="Gene3D" id="2.30.29.30">
    <property type="entry name" value="Pleckstrin-homology domain (PH domain)/Phosphotyrosine-binding domain (PTB)"/>
    <property type="match status" value="1"/>
</dbReference>
<organism evidence="11 12">
    <name type="scientific">Tilletia indica</name>
    <dbReference type="NCBI Taxonomy" id="43049"/>
    <lineage>
        <taxon>Eukaryota</taxon>
        <taxon>Fungi</taxon>
        <taxon>Dikarya</taxon>
        <taxon>Basidiomycota</taxon>
        <taxon>Ustilaginomycotina</taxon>
        <taxon>Exobasidiomycetes</taxon>
        <taxon>Tilletiales</taxon>
        <taxon>Tilletiaceae</taxon>
        <taxon>Tilletia</taxon>
    </lineage>
</organism>
<protein>
    <recommendedName>
        <fullName evidence="2">sterol 3beta-glucosyltransferase</fullName>
        <ecNumber evidence="2">2.4.1.173</ecNumber>
    </recommendedName>
    <alternativeName>
        <fullName evidence="5">Autophagy-related protein 26</fullName>
    </alternativeName>
</protein>
<feature type="compositionally biased region" description="Low complexity" evidence="8">
    <location>
        <begin position="455"/>
        <end position="464"/>
    </location>
</feature>
<feature type="region of interest" description="Disordered" evidence="8">
    <location>
        <begin position="366"/>
        <end position="392"/>
    </location>
</feature>
<feature type="compositionally biased region" description="Low complexity" evidence="8">
    <location>
        <begin position="1822"/>
        <end position="1832"/>
    </location>
</feature>
<evidence type="ECO:0000256" key="8">
    <source>
        <dbReference type="SAM" id="MobiDB-lite"/>
    </source>
</evidence>
<sequence>MRSTSSPPTTFDAMPNHNPYFAPGTLTTHHWMSAAAALSAGDTTRQHSALATINDDDESDDDPSSVHSDTDSETGVTLQPSGAMRTVPSMVRMVDSANNLLARPYLTRAISGTAMSPPTPNASTVFDSYDSRLHVHSPSPNRTLSGTETNFQPPVTDADGQQLNNWNWSDAPIVRTPGELQSGDLFGPTADGKWDPSSSPSFPTSNSVGRNRSPGGVGGHPAHSHAHFDHNVSTHFRGLSMLDEDDQLATHLDATALDALEDAGEEEEEDRRSERQRRRTTSLVRTEDAETAKDTKATDSDPKTAGQSSDASNADKPGPVRGDTDLTVRSASTVDDDDAAFLAAVNVRLDPAAKLRALREEFGPSRVRYSSKPQDKEVDAGEEDEEEEETFVGSSMAVLFRTVLIRGTLVVTNHRLCFFAILPPPLGTPAQSTPGRSLTSGSGSSEAGAGSGNPAFAGGAQAAGPSTPGIPTDPALSNPIIIKGPAVLHRTGWRRKRRCWFELRADGFCAYPSSEDLYQPLGSIRLQDIEEICPADFKRVTWLSVKVVGGKTASLEFNTEEACQAWRREAEAALWAYRNSSDKIRISIPLARIAGVEKIGMLHFAIASTVRVFEHEPGTGTVSNGKTRDVSFGITKRNAGLIDQLHTQLQGPTKWREELGFDEAMRRTPVPIIEVEGSRVQDEHDVDSGDEGDKRADKSSTSGGSADAPQKAAAESAATVAGTAMEKAQSKNSVKSASAVGSSDSSHAKQPSETPEEAAARAKQITRAQRFIDQFVLKARPEELTLYKADIVRTIPSAGTLAVSTHFLCFWRRRLGSLPDIRLKIPVSDLVGASTSRAFRWHVWGLSLHIRGHADLMFEFHDQSLRDRVLEQIQMLIQTLENEKEKEKQSKNEGEKGSDSAGDGGDTTSRRASEAPASHLAVSETAGDSSLERHPHRQDSEMARQAIALMETGPDEEIRVDPRVINALPKMINLPGELQKVPPMNIFCLTIGSRGDVQPYVSLGKALQKHGHRVTIVSHPEYEDWVRGHGIDYRPVGGDPGKLMQLSVEHRILSPSFFRESIGKFRDWLDELLRESWEQCQGADLLIESPSTMSGIHVAEGLGIPYFRAFTMPWTPTSAYPQAFSVPPFEMGPSYNALSYTLFDSIMWRATSGQINRWRKHMIGLKATDSTELEVNKVPFIYNFSEAVVPFPNDWGSRISISGYWFLDTGAGEWDPPEDLVAFLDKAKEDGKKIAYIGFGSITVPDPVGLTKAIYSAVKAADVRAIVSKGWSARMQKGKAKDEEPIPAECYVVDSIPHDWLFPRIDIAMHHGGAGTTGASLRAGLVTLIKPFFGDQYMWALRVQKLGAGARVGGLDSHDISDALKKAAEDRVMVEKAQEVGRKIRSENGPNTAIAFIYQNLNIAKRTRHDRVPTKSWTASLIRTDTAASASGTGAQSEHEDVLSDDGAPSSQRRRSCKPVKSPFSTGSSERQVRESASTTSSSTKTNASLSTPSTGLSTPSQDLATFSESETEGDRPAGHAPPKKTSSAFSKLQTLPSISMPSMPNLPIPNVIKDLVGTDAAKSPNKAGDATDLTKAADETSGIKSASSPAMKTEEAPKKPATRSYKGLKAEDRRRGELMAERYQREIDNGATPFEAAQRQAKQAAADSAERIRLADEEAEKEAAKEKEEKERKARTKTSHVLPSFVTNSGRKSIDISGLWPSATSGIGASSHPPSSANANTAASETESGSASSKEGTQRTSTGSDSSATLATAGTASPSSTAAGKAGEQEVGGRPVTLERRVTDGVKTNRRTSIRDALRGCRSPPSSSSAKTSLDVKRDATVVPVAHSAPPTAAPPTPAADDGLKAMVPPATGDSGNTLRPSEGPGTVQPIESDKGVGNAGKTGAGPLGEPLTAVQSPLPMNP</sequence>
<feature type="region of interest" description="Disordered" evidence="8">
    <location>
        <begin position="1427"/>
        <end position="1547"/>
    </location>
</feature>
<feature type="compositionally biased region" description="Polar residues" evidence="8">
    <location>
        <begin position="430"/>
        <end position="439"/>
    </location>
</feature>
<feature type="region of interest" description="Disordered" evidence="8">
    <location>
        <begin position="138"/>
        <end position="159"/>
    </location>
</feature>
<evidence type="ECO:0000256" key="2">
    <source>
        <dbReference type="ARBA" id="ARBA00012650"/>
    </source>
</evidence>
<dbReference type="EMBL" id="LWDF02000150">
    <property type="protein sequence ID" value="KAE8255791.1"/>
    <property type="molecule type" value="Genomic_DNA"/>
</dbReference>
<dbReference type="Pfam" id="PF03033">
    <property type="entry name" value="Glyco_transf_28"/>
    <property type="match status" value="1"/>
</dbReference>
<dbReference type="InterPro" id="IPR010610">
    <property type="entry name" value="EryCIII-like_C"/>
</dbReference>
<feature type="compositionally biased region" description="Basic and acidic residues" evidence="8">
    <location>
        <begin position="1609"/>
        <end position="1629"/>
    </location>
</feature>
<feature type="compositionally biased region" description="Low complexity" evidence="8">
    <location>
        <begin position="1637"/>
        <end position="1648"/>
    </location>
</feature>
<dbReference type="GO" id="GO:0005975">
    <property type="term" value="P:carbohydrate metabolic process"/>
    <property type="evidence" value="ECO:0007669"/>
    <property type="project" value="InterPro"/>
</dbReference>
<feature type="compositionally biased region" description="Basic and acidic residues" evidence="8">
    <location>
        <begin position="285"/>
        <end position="302"/>
    </location>
</feature>
<feature type="region of interest" description="Disordered" evidence="8">
    <location>
        <begin position="1561"/>
        <end position="1904"/>
    </location>
</feature>
<keyword evidence="4" id="KW-0808">Transferase</keyword>
<comment type="caution">
    <text evidence="11">The sequence shown here is derived from an EMBL/GenBank/DDBJ whole genome shotgun (WGS) entry which is preliminary data.</text>
</comment>
<feature type="region of interest" description="Disordered" evidence="8">
    <location>
        <begin position="177"/>
        <end position="227"/>
    </location>
</feature>
<dbReference type="InterPro" id="IPR011993">
    <property type="entry name" value="PH-like_dom_sf"/>
</dbReference>
<gene>
    <name evidence="11" type="ORF">A4X13_0g2916</name>
</gene>
<dbReference type="Proteomes" id="UP000077521">
    <property type="component" value="Unassembled WGS sequence"/>
</dbReference>
<keyword evidence="12" id="KW-1185">Reference proteome</keyword>
<evidence type="ECO:0000256" key="6">
    <source>
        <dbReference type="ARBA" id="ARBA00047886"/>
    </source>
</evidence>
<dbReference type="GO" id="GO:0016125">
    <property type="term" value="P:sterol metabolic process"/>
    <property type="evidence" value="ECO:0007669"/>
    <property type="project" value="TreeGrafter"/>
</dbReference>
<feature type="domain" description="Erythromycin biosynthesis protein CIII-like C-terminal" evidence="10">
    <location>
        <begin position="1276"/>
        <end position="1391"/>
    </location>
</feature>
<comment type="similarity">
    <text evidence="1">Belongs to the glycosyltransferase 28 family.</text>
</comment>
<feature type="region of interest" description="Disordered" evidence="8">
    <location>
        <begin position="430"/>
        <end position="477"/>
    </location>
</feature>
<feature type="region of interest" description="Disordered" evidence="8">
    <location>
        <begin position="52"/>
        <end position="83"/>
    </location>
</feature>
<proteinExistence type="inferred from homology"/>
<dbReference type="FunFam" id="3.40.50.2000:FF:000009">
    <property type="entry name" value="Sterol 3-beta-glucosyltransferase UGT80A2"/>
    <property type="match status" value="1"/>
</dbReference>
<feature type="compositionally biased region" description="Basic and acidic residues" evidence="8">
    <location>
        <begin position="676"/>
        <end position="698"/>
    </location>
</feature>
<comment type="catalytic activity">
    <reaction evidence="7">
        <text>a sterol + UDP-alpha-D-glucose = a sterol 3-beta-D-glucoside + UDP + H(+)</text>
        <dbReference type="Rhea" id="RHEA:22724"/>
        <dbReference type="ChEBI" id="CHEBI:15378"/>
        <dbReference type="ChEBI" id="CHEBI:15889"/>
        <dbReference type="ChEBI" id="CHEBI:37424"/>
        <dbReference type="ChEBI" id="CHEBI:58223"/>
        <dbReference type="ChEBI" id="CHEBI:58885"/>
        <dbReference type="EC" id="2.4.1.173"/>
    </reaction>
    <physiologicalReaction direction="left-to-right" evidence="7">
        <dbReference type="Rhea" id="RHEA:22725"/>
    </physiologicalReaction>
</comment>
<evidence type="ECO:0000256" key="1">
    <source>
        <dbReference type="ARBA" id="ARBA00006962"/>
    </source>
</evidence>
<keyword evidence="3" id="KW-0328">Glycosyltransferase</keyword>
<feature type="region of interest" description="Disordered" evidence="8">
    <location>
        <begin position="670"/>
        <end position="762"/>
    </location>
</feature>
<feature type="compositionally biased region" description="Low complexity" evidence="8">
    <location>
        <begin position="1710"/>
        <end position="1767"/>
    </location>
</feature>
<dbReference type="SUPFAM" id="SSF53756">
    <property type="entry name" value="UDP-Glycosyltransferase/glycogen phosphorylase"/>
    <property type="match status" value="1"/>
</dbReference>
<feature type="compositionally biased region" description="Basic and acidic residues" evidence="8">
    <location>
        <begin position="1649"/>
        <end position="1673"/>
    </location>
</feature>
<feature type="compositionally biased region" description="Basic and acidic residues" evidence="8">
    <location>
        <begin position="881"/>
        <end position="898"/>
    </location>
</feature>
<evidence type="ECO:0000313" key="12">
    <source>
        <dbReference type="Proteomes" id="UP000077521"/>
    </source>
</evidence>
<dbReference type="InterPro" id="IPR050426">
    <property type="entry name" value="Glycosyltransferase_28"/>
</dbReference>
<evidence type="ECO:0000256" key="5">
    <source>
        <dbReference type="ARBA" id="ARBA00029843"/>
    </source>
</evidence>
<evidence type="ECO:0000256" key="7">
    <source>
        <dbReference type="ARBA" id="ARBA00049453"/>
    </source>
</evidence>
<dbReference type="GO" id="GO:0016906">
    <property type="term" value="F:sterol 3-beta-glucosyltransferase activity"/>
    <property type="evidence" value="ECO:0007669"/>
    <property type="project" value="UniProtKB-EC"/>
</dbReference>
<feature type="compositionally biased region" description="Acidic residues" evidence="8">
    <location>
        <begin position="260"/>
        <end position="269"/>
    </location>
</feature>
<feature type="compositionally biased region" description="Low complexity" evidence="8">
    <location>
        <begin position="730"/>
        <end position="749"/>
    </location>
</feature>
<evidence type="ECO:0000313" key="11">
    <source>
        <dbReference type="EMBL" id="KAE8255791.1"/>
    </source>
</evidence>
<dbReference type="Gene3D" id="3.40.50.2000">
    <property type="entry name" value="Glycogen Phosphorylase B"/>
    <property type="match status" value="2"/>
</dbReference>
<reference evidence="11" key="2">
    <citation type="journal article" date="2019" name="IMA Fungus">
        <title>Genome sequencing and comparison of five Tilletia species to identify candidate genes for the detection of regulated species infecting wheat.</title>
        <authorList>
            <person name="Nguyen H.D.T."/>
            <person name="Sultana T."/>
            <person name="Kesanakurti P."/>
            <person name="Hambleton S."/>
        </authorList>
    </citation>
    <scope>NUCLEOTIDE SEQUENCE</scope>
    <source>
        <strain evidence="11">DAOMC 236416</strain>
    </source>
</reference>
<feature type="compositionally biased region" description="Low complexity" evidence="8">
    <location>
        <begin position="1476"/>
        <end position="1501"/>
    </location>
</feature>
<evidence type="ECO:0000259" key="9">
    <source>
        <dbReference type="Pfam" id="PF03033"/>
    </source>
</evidence>
<feature type="compositionally biased region" description="Acidic residues" evidence="8">
    <location>
        <begin position="380"/>
        <end position="390"/>
    </location>
</feature>
<dbReference type="PANTHER" id="PTHR48050">
    <property type="entry name" value="STEROL 3-BETA-GLUCOSYLTRANSFERASE"/>
    <property type="match status" value="1"/>
</dbReference>
<reference evidence="11" key="1">
    <citation type="submission" date="2016-04" db="EMBL/GenBank/DDBJ databases">
        <authorList>
            <person name="Nguyen H.D."/>
            <person name="Samba Siva P."/>
            <person name="Cullis J."/>
            <person name="Levesque C.A."/>
            <person name="Hambleton S."/>
        </authorList>
    </citation>
    <scope>NUCLEOTIDE SEQUENCE</scope>
    <source>
        <strain evidence="11">DAOMC 236416</strain>
    </source>
</reference>
<dbReference type="Pfam" id="PF06722">
    <property type="entry name" value="EryCIII-like_C"/>
    <property type="match status" value="1"/>
</dbReference>
<feature type="compositionally biased region" description="Basic and acidic residues" evidence="8">
    <location>
        <begin position="930"/>
        <end position="939"/>
    </location>
</feature>
<feature type="compositionally biased region" description="Gly residues" evidence="8">
    <location>
        <begin position="1879"/>
        <end position="1888"/>
    </location>
</feature>
<feature type="compositionally biased region" description="Low complexity" evidence="8">
    <location>
        <begin position="196"/>
        <end position="207"/>
    </location>
</feature>
<dbReference type="PANTHER" id="PTHR48050:SF26">
    <property type="entry name" value="STEROL 3-BETA-GLUCOSYLTRANSFERASE"/>
    <property type="match status" value="1"/>
</dbReference>
<dbReference type="InterPro" id="IPR002213">
    <property type="entry name" value="UDP_glucos_trans"/>
</dbReference>
<dbReference type="CDD" id="cd03784">
    <property type="entry name" value="GT1_Gtf-like"/>
    <property type="match status" value="1"/>
</dbReference>
<feature type="region of interest" description="Disordered" evidence="8">
    <location>
        <begin position="881"/>
        <end position="939"/>
    </location>
</feature>
<evidence type="ECO:0000256" key="3">
    <source>
        <dbReference type="ARBA" id="ARBA00022676"/>
    </source>
</evidence>
<evidence type="ECO:0000259" key="10">
    <source>
        <dbReference type="Pfam" id="PF06722"/>
    </source>
</evidence>
<name>A0A177TQG6_9BASI</name>
<dbReference type="SUPFAM" id="SSF50729">
    <property type="entry name" value="PH domain-like"/>
    <property type="match status" value="1"/>
</dbReference>
<feature type="compositionally biased region" description="Polar residues" evidence="8">
    <location>
        <begin position="1525"/>
        <end position="1543"/>
    </location>
</feature>
<dbReference type="FunFam" id="3.40.50.2000:FF:000029">
    <property type="entry name" value="Sterol 3-beta-glucosyltransferase"/>
    <property type="match status" value="1"/>
</dbReference>
<feature type="compositionally biased region" description="Acidic residues" evidence="8">
    <location>
        <begin position="54"/>
        <end position="63"/>
    </location>
</feature>
<accession>A0A177TQG6</accession>
<dbReference type="InterPro" id="IPR004276">
    <property type="entry name" value="GlycoTrans_28_N"/>
</dbReference>
<feature type="region of interest" description="Disordered" evidence="8">
    <location>
        <begin position="260"/>
        <end position="326"/>
    </location>
</feature>
<evidence type="ECO:0000256" key="4">
    <source>
        <dbReference type="ARBA" id="ARBA00022679"/>
    </source>
</evidence>
<feature type="domain" description="Glycosyltransferase family 28 N-terminal" evidence="9">
    <location>
        <begin position="986"/>
        <end position="1121"/>
    </location>
</feature>
<dbReference type="EC" id="2.4.1.173" evidence="2"/>
<feature type="compositionally biased region" description="Low complexity" evidence="8">
    <location>
        <begin position="712"/>
        <end position="724"/>
    </location>
</feature>
<comment type="catalytic activity">
    <reaction evidence="6">
        <text>ergosterol + UDP-alpha-D-glucose = ergosteryl 3-beta-D-glucoside + UDP + H(+)</text>
        <dbReference type="Rhea" id="RHEA:61836"/>
        <dbReference type="ChEBI" id="CHEBI:15378"/>
        <dbReference type="ChEBI" id="CHEBI:16933"/>
        <dbReference type="ChEBI" id="CHEBI:52973"/>
        <dbReference type="ChEBI" id="CHEBI:58223"/>
        <dbReference type="ChEBI" id="CHEBI:58885"/>
    </reaction>
    <physiologicalReaction direction="left-to-right" evidence="6">
        <dbReference type="Rhea" id="RHEA:61837"/>
    </physiologicalReaction>
</comment>
<feature type="compositionally biased region" description="Polar residues" evidence="8">
    <location>
        <begin position="1680"/>
        <end position="1692"/>
    </location>
</feature>